<sequence length="74" mass="8063">MGAGTDSEGTQRLTGALPYQHVRVMPDWGIAGGQWGSGNATQAYRYSSYSQGGLTYFGFWGPTWNYDETASVMD</sequence>
<dbReference type="InParanoid" id="A0A0G4H726"/>
<dbReference type="Proteomes" id="UP000041254">
    <property type="component" value="Unassembled WGS sequence"/>
</dbReference>
<gene>
    <name evidence="1" type="ORF">Vbra_19730</name>
</gene>
<name>A0A0G4H726_VITBC</name>
<protein>
    <submittedName>
        <fullName evidence="1">Uncharacterized protein</fullName>
    </submittedName>
</protein>
<keyword evidence="2" id="KW-1185">Reference proteome</keyword>
<organism evidence="1 2">
    <name type="scientific">Vitrella brassicaformis (strain CCMP3155)</name>
    <dbReference type="NCBI Taxonomy" id="1169540"/>
    <lineage>
        <taxon>Eukaryota</taxon>
        <taxon>Sar</taxon>
        <taxon>Alveolata</taxon>
        <taxon>Colpodellida</taxon>
        <taxon>Vitrellaceae</taxon>
        <taxon>Vitrella</taxon>
    </lineage>
</organism>
<proteinExistence type="predicted"/>
<dbReference type="VEuPathDB" id="CryptoDB:Vbra_19730"/>
<evidence type="ECO:0000313" key="1">
    <source>
        <dbReference type="EMBL" id="CEM39688.1"/>
    </source>
</evidence>
<dbReference type="EMBL" id="CDMY01001045">
    <property type="protein sequence ID" value="CEM39688.1"/>
    <property type="molecule type" value="Genomic_DNA"/>
</dbReference>
<evidence type="ECO:0000313" key="2">
    <source>
        <dbReference type="Proteomes" id="UP000041254"/>
    </source>
</evidence>
<accession>A0A0G4H726</accession>
<reference evidence="1 2" key="1">
    <citation type="submission" date="2014-11" db="EMBL/GenBank/DDBJ databases">
        <authorList>
            <person name="Zhu J."/>
            <person name="Qi W."/>
            <person name="Song R."/>
        </authorList>
    </citation>
    <scope>NUCLEOTIDE SEQUENCE [LARGE SCALE GENOMIC DNA]</scope>
</reference>
<dbReference type="AlphaFoldDB" id="A0A0G4H726"/>